<evidence type="ECO:0000313" key="4">
    <source>
        <dbReference type="Proteomes" id="UP000421791"/>
    </source>
</evidence>
<dbReference type="AlphaFoldDB" id="A0A7J4YHH2"/>
<organism evidence="3 4">
    <name type="scientific">Bacteroides finegoldii</name>
    <dbReference type="NCBI Taxonomy" id="338188"/>
    <lineage>
        <taxon>Bacteria</taxon>
        <taxon>Pseudomonadati</taxon>
        <taxon>Bacteroidota</taxon>
        <taxon>Bacteroidia</taxon>
        <taxon>Bacteroidales</taxon>
        <taxon>Bacteroidaceae</taxon>
        <taxon>Bacteroides</taxon>
    </lineage>
</organism>
<name>A0A7J4YHH2_9BACE</name>
<feature type="non-terminal residue" evidence="3">
    <location>
        <position position="102"/>
    </location>
</feature>
<feature type="chain" id="PRO_5029510690" description="DUF4988 domain-containing protein" evidence="2">
    <location>
        <begin position="24"/>
        <end position="102"/>
    </location>
</feature>
<dbReference type="EMBL" id="VWAK01000125">
    <property type="protein sequence ID" value="KAA5224430.1"/>
    <property type="molecule type" value="Genomic_DNA"/>
</dbReference>
<accession>A0A7J4YHH2</accession>
<feature type="signal peptide" evidence="2">
    <location>
        <begin position="1"/>
        <end position="23"/>
    </location>
</feature>
<keyword evidence="1" id="KW-0175">Coiled coil</keyword>
<evidence type="ECO:0000313" key="3">
    <source>
        <dbReference type="EMBL" id="KAA5224430.1"/>
    </source>
</evidence>
<gene>
    <name evidence="3" type="ORF">F2Z22_22855</name>
</gene>
<evidence type="ECO:0008006" key="5">
    <source>
        <dbReference type="Google" id="ProtNLM"/>
    </source>
</evidence>
<reference evidence="3 4" key="1">
    <citation type="journal article" date="2019" name="Nat. Med.">
        <title>A library of human gut bacterial isolates paired with longitudinal multiomics data enables mechanistic microbiome research.</title>
        <authorList>
            <person name="Poyet M."/>
            <person name="Groussin M."/>
            <person name="Gibbons S.M."/>
            <person name="Avila-Pacheco J."/>
            <person name="Jiang X."/>
            <person name="Kearney S.M."/>
            <person name="Perrotta A.R."/>
            <person name="Berdy B."/>
            <person name="Zhao S."/>
            <person name="Lieberman T.D."/>
            <person name="Swanson P.K."/>
            <person name="Smith M."/>
            <person name="Roesemann S."/>
            <person name="Alexander J.E."/>
            <person name="Rich S.A."/>
            <person name="Livny J."/>
            <person name="Vlamakis H."/>
            <person name="Clish C."/>
            <person name="Bullock K."/>
            <person name="Deik A."/>
            <person name="Scott J."/>
            <person name="Pierce K.A."/>
            <person name="Xavier R.J."/>
            <person name="Alm E.J."/>
        </authorList>
    </citation>
    <scope>NUCLEOTIDE SEQUENCE [LARGE SCALE GENOMIC DNA]</scope>
    <source>
        <strain evidence="3 4">BIOML-A6</strain>
    </source>
</reference>
<sequence>MNKKFLSAILFGALMVGSTSTFVSCKDYDDDIDGLQEQIDANKKQIDDILAAINGKKFIESYAPVEGGYLLTFTGGETLTIKNGAQGEKGEQGLQGIQGPKG</sequence>
<evidence type="ECO:0000256" key="2">
    <source>
        <dbReference type="SAM" id="SignalP"/>
    </source>
</evidence>
<comment type="caution">
    <text evidence="3">The sequence shown here is derived from an EMBL/GenBank/DDBJ whole genome shotgun (WGS) entry which is preliminary data.</text>
</comment>
<proteinExistence type="predicted"/>
<keyword evidence="2" id="KW-0732">Signal</keyword>
<evidence type="ECO:0000256" key="1">
    <source>
        <dbReference type="SAM" id="Coils"/>
    </source>
</evidence>
<dbReference type="PROSITE" id="PS51257">
    <property type="entry name" value="PROKAR_LIPOPROTEIN"/>
    <property type="match status" value="1"/>
</dbReference>
<dbReference type="RefSeq" id="WP_240050398.1">
    <property type="nucleotide sequence ID" value="NZ_VWAK01000125.1"/>
</dbReference>
<protein>
    <recommendedName>
        <fullName evidence="5">DUF4988 domain-containing protein</fullName>
    </recommendedName>
</protein>
<feature type="coiled-coil region" evidence="1">
    <location>
        <begin position="25"/>
        <end position="52"/>
    </location>
</feature>
<dbReference type="Proteomes" id="UP000421791">
    <property type="component" value="Unassembled WGS sequence"/>
</dbReference>